<dbReference type="FunFam" id="1.10.3730.20:FF:000001">
    <property type="entry name" value="Quaternary ammonium compound resistance transporter SugE"/>
    <property type="match status" value="1"/>
</dbReference>
<evidence type="ECO:0000256" key="1">
    <source>
        <dbReference type="ARBA" id="ARBA00004651"/>
    </source>
</evidence>
<dbReference type="OrthoDB" id="9808638at2"/>
<evidence type="ECO:0000256" key="7">
    <source>
        <dbReference type="ARBA" id="ARBA00038032"/>
    </source>
</evidence>
<dbReference type="AlphaFoldDB" id="W9GZW6"/>
<feature type="transmembrane region" description="Helical" evidence="9">
    <location>
        <begin position="31"/>
        <end position="50"/>
    </location>
</feature>
<evidence type="ECO:0000256" key="6">
    <source>
        <dbReference type="ARBA" id="ARBA00023136"/>
    </source>
</evidence>
<dbReference type="GO" id="GO:0005886">
    <property type="term" value="C:plasma membrane"/>
    <property type="evidence" value="ECO:0007669"/>
    <property type="project" value="UniProtKB-SubCell"/>
</dbReference>
<protein>
    <submittedName>
        <fullName evidence="10">Multidrug transporter</fullName>
    </submittedName>
</protein>
<dbReference type="GO" id="GO:0015199">
    <property type="term" value="F:amino-acid betaine transmembrane transporter activity"/>
    <property type="evidence" value="ECO:0007669"/>
    <property type="project" value="TreeGrafter"/>
</dbReference>
<evidence type="ECO:0000256" key="8">
    <source>
        <dbReference type="RuleBase" id="RU003942"/>
    </source>
</evidence>
<reference evidence="10 11" key="1">
    <citation type="submission" date="2013-08" db="EMBL/GenBank/DDBJ databases">
        <title>The genome sequence of Skermanella stibiiresistens.</title>
        <authorList>
            <person name="Zhu W."/>
            <person name="Wang G."/>
        </authorList>
    </citation>
    <scope>NUCLEOTIDE SEQUENCE [LARGE SCALE GENOMIC DNA]</scope>
    <source>
        <strain evidence="10 11">SB22</strain>
    </source>
</reference>
<dbReference type="GO" id="GO:0015297">
    <property type="term" value="F:antiporter activity"/>
    <property type="evidence" value="ECO:0007669"/>
    <property type="project" value="TreeGrafter"/>
</dbReference>
<dbReference type="STRING" id="1385369.N825_06530"/>
<dbReference type="InterPro" id="IPR045324">
    <property type="entry name" value="Small_multidrug_res"/>
</dbReference>
<organism evidence="10 11">
    <name type="scientific">Skermanella stibiiresistens SB22</name>
    <dbReference type="NCBI Taxonomy" id="1385369"/>
    <lineage>
        <taxon>Bacteria</taxon>
        <taxon>Pseudomonadati</taxon>
        <taxon>Pseudomonadota</taxon>
        <taxon>Alphaproteobacteria</taxon>
        <taxon>Rhodospirillales</taxon>
        <taxon>Azospirillaceae</taxon>
        <taxon>Skermanella</taxon>
    </lineage>
</organism>
<dbReference type="PATRIC" id="fig|1385369.3.peg.3503"/>
<dbReference type="Pfam" id="PF00893">
    <property type="entry name" value="Multi_Drug_Res"/>
    <property type="match status" value="1"/>
</dbReference>
<dbReference type="PANTHER" id="PTHR30561:SF1">
    <property type="entry name" value="MULTIDRUG TRANSPORTER EMRE"/>
    <property type="match status" value="1"/>
</dbReference>
<evidence type="ECO:0000256" key="9">
    <source>
        <dbReference type="SAM" id="Phobius"/>
    </source>
</evidence>
<evidence type="ECO:0000256" key="5">
    <source>
        <dbReference type="ARBA" id="ARBA00022989"/>
    </source>
</evidence>
<comment type="subcellular location">
    <subcellularLocation>
        <location evidence="1 8">Cell membrane</location>
        <topology evidence="1 8">Multi-pass membrane protein</topology>
    </subcellularLocation>
</comment>
<feature type="transmembrane region" description="Helical" evidence="9">
    <location>
        <begin position="57"/>
        <end position="78"/>
    </location>
</feature>
<keyword evidence="6 9" id="KW-0472">Membrane</keyword>
<gene>
    <name evidence="10" type="ORF">N825_06530</name>
</gene>
<evidence type="ECO:0000256" key="4">
    <source>
        <dbReference type="ARBA" id="ARBA00022692"/>
    </source>
</evidence>
<evidence type="ECO:0000313" key="11">
    <source>
        <dbReference type="Proteomes" id="UP000019486"/>
    </source>
</evidence>
<keyword evidence="2" id="KW-0813">Transport</keyword>
<dbReference type="Proteomes" id="UP000019486">
    <property type="component" value="Unassembled WGS sequence"/>
</dbReference>
<keyword evidence="3" id="KW-1003">Cell membrane</keyword>
<evidence type="ECO:0000313" key="10">
    <source>
        <dbReference type="EMBL" id="EWY39354.1"/>
    </source>
</evidence>
<feature type="transmembrane region" description="Helical" evidence="9">
    <location>
        <begin position="84"/>
        <end position="103"/>
    </location>
</feature>
<evidence type="ECO:0000256" key="2">
    <source>
        <dbReference type="ARBA" id="ARBA00022448"/>
    </source>
</evidence>
<dbReference type="InterPro" id="IPR037185">
    <property type="entry name" value="EmrE-like"/>
</dbReference>
<proteinExistence type="inferred from homology"/>
<dbReference type="EMBL" id="AVFL01000012">
    <property type="protein sequence ID" value="EWY39354.1"/>
    <property type="molecule type" value="Genomic_DNA"/>
</dbReference>
<dbReference type="InterPro" id="IPR000390">
    <property type="entry name" value="Small_drug/metabolite_transptr"/>
</dbReference>
<dbReference type="Gene3D" id="1.10.3730.20">
    <property type="match status" value="1"/>
</dbReference>
<comment type="similarity">
    <text evidence="7 8">Belongs to the drug/metabolite transporter (DMT) superfamily. Small multidrug resistance (SMR) (TC 2.A.7.1) family.</text>
</comment>
<dbReference type="GO" id="GO:1990961">
    <property type="term" value="P:xenobiotic detoxification by transmembrane export across the plasma membrane"/>
    <property type="evidence" value="ECO:0007669"/>
    <property type="project" value="UniProtKB-ARBA"/>
</dbReference>
<evidence type="ECO:0000256" key="3">
    <source>
        <dbReference type="ARBA" id="ARBA00022475"/>
    </source>
</evidence>
<dbReference type="PANTHER" id="PTHR30561">
    <property type="entry name" value="SMR FAMILY PROTON-DEPENDENT DRUG EFFLUX TRANSPORTER SUGE"/>
    <property type="match status" value="1"/>
</dbReference>
<sequence>MAYVFLIVAIVLEVVATSALQASQQFTRPLPVTIMLAGYGTSFYLLSLALMTLPVGIAYAIWSGLGIVLISLVGFVWFKQALDAPAVLGLGLIVAGVIVVNVFSKSVPH</sequence>
<accession>W9GZW6</accession>
<keyword evidence="11" id="KW-1185">Reference proteome</keyword>
<comment type="caution">
    <text evidence="10">The sequence shown here is derived from an EMBL/GenBank/DDBJ whole genome shotgun (WGS) entry which is preliminary data.</text>
</comment>
<keyword evidence="4 8" id="KW-0812">Transmembrane</keyword>
<dbReference type="GO" id="GO:0015220">
    <property type="term" value="F:choline transmembrane transporter activity"/>
    <property type="evidence" value="ECO:0007669"/>
    <property type="project" value="TreeGrafter"/>
</dbReference>
<dbReference type="SUPFAM" id="SSF103481">
    <property type="entry name" value="Multidrug resistance efflux transporter EmrE"/>
    <property type="match status" value="1"/>
</dbReference>
<dbReference type="GO" id="GO:0031460">
    <property type="term" value="P:glycine betaine transport"/>
    <property type="evidence" value="ECO:0007669"/>
    <property type="project" value="TreeGrafter"/>
</dbReference>
<name>W9GZW6_9PROT</name>
<keyword evidence="5 9" id="KW-1133">Transmembrane helix</keyword>